<keyword evidence="1" id="KW-0560">Oxidoreductase</keyword>
<keyword evidence="2" id="KW-1185">Reference proteome</keyword>
<name>A0A0V7ZU46_9CYAN</name>
<dbReference type="Proteomes" id="UP000053372">
    <property type="component" value="Unassembled WGS sequence"/>
</dbReference>
<dbReference type="InterPro" id="IPR023389">
    <property type="entry name" value="DOPA-like_sf"/>
</dbReference>
<dbReference type="PANTHER" id="PTHR36423">
    <property type="entry name" value="AFR070WP"/>
    <property type="match status" value="1"/>
</dbReference>
<organism evidence="1 2">
    <name type="scientific">Mastigocoleus testarum BC008</name>
    <dbReference type="NCBI Taxonomy" id="371196"/>
    <lineage>
        <taxon>Bacteria</taxon>
        <taxon>Bacillati</taxon>
        <taxon>Cyanobacteriota</taxon>
        <taxon>Cyanophyceae</taxon>
        <taxon>Nostocales</taxon>
        <taxon>Hapalosiphonaceae</taxon>
        <taxon>Mastigocoleus</taxon>
    </lineage>
</organism>
<reference evidence="1 2" key="1">
    <citation type="journal article" date="2015" name="Genome Announc.">
        <title>Draft Genome of the Euendolithic (true boring) Cyanobacterium Mastigocoleus testarum strain BC008.</title>
        <authorList>
            <person name="Guida B.S."/>
            <person name="Garcia-Pichel F."/>
        </authorList>
    </citation>
    <scope>NUCLEOTIDE SEQUENCE [LARGE SCALE GENOMIC DNA]</scope>
    <source>
        <strain evidence="1 2">BC008</strain>
    </source>
</reference>
<keyword evidence="1" id="KW-0223">Dioxygenase</keyword>
<protein>
    <submittedName>
        <fullName evidence="1">4,5-dioxygenase</fullName>
    </submittedName>
</protein>
<dbReference type="RefSeq" id="WP_058183592.1">
    <property type="nucleotide sequence ID" value="NZ_LMTZ01000084.1"/>
</dbReference>
<dbReference type="SUPFAM" id="SSF143410">
    <property type="entry name" value="DOPA-like"/>
    <property type="match status" value="1"/>
</dbReference>
<dbReference type="InterPro" id="IPR014980">
    <property type="entry name" value="DOPA_dioxygen"/>
</dbReference>
<dbReference type="EMBL" id="LMTZ01000084">
    <property type="protein sequence ID" value="KST67879.1"/>
    <property type="molecule type" value="Genomic_DNA"/>
</dbReference>
<sequence length="117" mass="13206">MEFQNISLITGYHAHVYFDESTCDRATALCEEAGKLFSVRVGRVHRKPVGPHPCWSCQLAFDREQHADLLSWLALNRQGLIVLIHPLTGNDLKDHTDYAYWMGEPQALNLGVLSVNS</sequence>
<dbReference type="PIRSF" id="PIRSF028139">
    <property type="entry name" value="DOPA-diox_rel_Mll2280"/>
    <property type="match status" value="1"/>
</dbReference>
<comment type="caution">
    <text evidence="1">The sequence shown here is derived from an EMBL/GenBank/DDBJ whole genome shotgun (WGS) entry which is preliminary data.</text>
</comment>
<evidence type="ECO:0000313" key="2">
    <source>
        <dbReference type="Proteomes" id="UP000053372"/>
    </source>
</evidence>
<dbReference type="Gene3D" id="3.30.70.1240">
    <property type="entry name" value="DOPA-like domains"/>
    <property type="match status" value="1"/>
</dbReference>
<gene>
    <name evidence="1" type="ORF">BC008_31335</name>
</gene>
<evidence type="ECO:0000313" key="1">
    <source>
        <dbReference type="EMBL" id="KST67879.1"/>
    </source>
</evidence>
<dbReference type="GO" id="GO:0051213">
    <property type="term" value="F:dioxygenase activity"/>
    <property type="evidence" value="ECO:0007669"/>
    <property type="project" value="UniProtKB-KW"/>
</dbReference>
<dbReference type="Pfam" id="PF08883">
    <property type="entry name" value="DOPA_dioxygen"/>
    <property type="match status" value="1"/>
</dbReference>
<accession>A0A0V7ZU46</accession>
<dbReference type="PANTHER" id="PTHR36423:SF2">
    <property type="entry name" value="AFR070WP"/>
    <property type="match status" value="1"/>
</dbReference>
<dbReference type="AlphaFoldDB" id="A0A0V7ZU46"/>
<proteinExistence type="predicted"/>